<dbReference type="PROSITE" id="PS50011">
    <property type="entry name" value="PROTEIN_KINASE_DOM"/>
    <property type="match status" value="1"/>
</dbReference>
<dbReference type="InterPro" id="IPR050339">
    <property type="entry name" value="CC_SR_Kinase"/>
</dbReference>
<keyword evidence="6 7" id="KW-0067">ATP-binding</keyword>
<evidence type="ECO:0000313" key="11">
    <source>
        <dbReference type="Proteomes" id="UP000001880"/>
    </source>
</evidence>
<keyword evidence="8" id="KW-0812">Transmembrane</keyword>
<dbReference type="EC" id="2.7.11.1" evidence="1"/>
<evidence type="ECO:0000256" key="4">
    <source>
        <dbReference type="ARBA" id="ARBA00022741"/>
    </source>
</evidence>
<keyword evidence="3" id="KW-0808">Transferase</keyword>
<evidence type="ECO:0000256" key="8">
    <source>
        <dbReference type="SAM" id="Phobius"/>
    </source>
</evidence>
<dbReference type="SUPFAM" id="SSF56112">
    <property type="entry name" value="Protein kinase-like (PK-like)"/>
    <property type="match status" value="1"/>
</dbReference>
<dbReference type="InterPro" id="IPR000719">
    <property type="entry name" value="Prot_kinase_dom"/>
</dbReference>
<dbReference type="KEGG" id="hoh:Hoch_1508"/>
<dbReference type="Proteomes" id="UP000001880">
    <property type="component" value="Chromosome"/>
</dbReference>
<keyword evidence="8" id="KW-0472">Membrane</keyword>
<dbReference type="GO" id="GO:0006796">
    <property type="term" value="P:phosphate-containing compound metabolic process"/>
    <property type="evidence" value="ECO:0007669"/>
    <property type="project" value="UniProtKB-ARBA"/>
</dbReference>
<dbReference type="GO" id="GO:0006950">
    <property type="term" value="P:response to stress"/>
    <property type="evidence" value="ECO:0007669"/>
    <property type="project" value="UniProtKB-ARBA"/>
</dbReference>
<sequence>MRNEMLAPFGARYRLLELLGRGGFGEVFLAEDLYNGIRVAIKVLANAEPDALRRFAREVRLLWSNLDNPHVVTVYDWDLEHDTPYLVMEYCDGGSLRGWVETRRTWPEIVEALRQVARGLEEIHAGDGFHRDIKPDNLLVCRASPELGTPTVKVADFGLARNPLLSRGPMTRHAAGTDGYIAPEVLQGAAFSDRADVYSLGVVATELLTGRCDERLIASTPMPALLRQLILRMRALEPSRRPTLHQIERVLDELLTTRPHSCVPAQRIPAKKQGLNPLWVVGGALFGGFALAALAGAGDESWDSNVQRYRGSDGRFRRG</sequence>
<dbReference type="SMART" id="SM00220">
    <property type="entry name" value="S_TKc"/>
    <property type="match status" value="1"/>
</dbReference>
<evidence type="ECO:0000256" key="2">
    <source>
        <dbReference type="ARBA" id="ARBA00022527"/>
    </source>
</evidence>
<dbReference type="EMBL" id="CP001804">
    <property type="protein sequence ID" value="ACY14060.1"/>
    <property type="molecule type" value="Genomic_DNA"/>
</dbReference>
<evidence type="ECO:0000256" key="1">
    <source>
        <dbReference type="ARBA" id="ARBA00012513"/>
    </source>
</evidence>
<keyword evidence="11" id="KW-1185">Reference proteome</keyword>
<keyword evidence="4 7" id="KW-0547">Nucleotide-binding</keyword>
<reference evidence="10 11" key="1">
    <citation type="journal article" date="2010" name="Stand. Genomic Sci.">
        <title>Complete genome sequence of Haliangium ochraceum type strain (SMP-2).</title>
        <authorList>
            <consortium name="US DOE Joint Genome Institute (JGI-PGF)"/>
            <person name="Ivanova N."/>
            <person name="Daum C."/>
            <person name="Lang E."/>
            <person name="Abt B."/>
            <person name="Kopitz M."/>
            <person name="Saunders E."/>
            <person name="Lapidus A."/>
            <person name="Lucas S."/>
            <person name="Glavina Del Rio T."/>
            <person name="Nolan M."/>
            <person name="Tice H."/>
            <person name="Copeland A."/>
            <person name="Cheng J.F."/>
            <person name="Chen F."/>
            <person name="Bruce D."/>
            <person name="Goodwin L."/>
            <person name="Pitluck S."/>
            <person name="Mavromatis K."/>
            <person name="Pati A."/>
            <person name="Mikhailova N."/>
            <person name="Chen A."/>
            <person name="Palaniappan K."/>
            <person name="Land M."/>
            <person name="Hauser L."/>
            <person name="Chang Y.J."/>
            <person name="Jeffries C.D."/>
            <person name="Detter J.C."/>
            <person name="Brettin T."/>
            <person name="Rohde M."/>
            <person name="Goker M."/>
            <person name="Bristow J."/>
            <person name="Markowitz V."/>
            <person name="Eisen J.A."/>
            <person name="Hugenholtz P."/>
            <person name="Kyrpides N.C."/>
            <person name="Klenk H.P."/>
        </authorList>
    </citation>
    <scope>NUCLEOTIDE SEQUENCE [LARGE SCALE GENOMIC DNA]</scope>
    <source>
        <strain evidence="11">DSM 14365 / CIP 107738 / JCM 11303 / AJ 13395 / SMP-2</strain>
    </source>
</reference>
<evidence type="ECO:0000256" key="6">
    <source>
        <dbReference type="ARBA" id="ARBA00022840"/>
    </source>
</evidence>
<dbReference type="GO" id="GO:0005524">
    <property type="term" value="F:ATP binding"/>
    <property type="evidence" value="ECO:0007669"/>
    <property type="project" value="UniProtKB-UniRule"/>
</dbReference>
<evidence type="ECO:0000256" key="5">
    <source>
        <dbReference type="ARBA" id="ARBA00022777"/>
    </source>
</evidence>
<dbReference type="PANTHER" id="PTHR11042:SF160">
    <property type="entry name" value="EUKARYOTIC TRANSLATION INITIATION FACTOR 2-ALPHA KINASE 1"/>
    <property type="match status" value="1"/>
</dbReference>
<evidence type="ECO:0000259" key="9">
    <source>
        <dbReference type="PROSITE" id="PS50011"/>
    </source>
</evidence>
<dbReference type="Pfam" id="PF00069">
    <property type="entry name" value="Pkinase"/>
    <property type="match status" value="1"/>
</dbReference>
<feature type="domain" description="Protein kinase" evidence="9">
    <location>
        <begin position="13"/>
        <end position="279"/>
    </location>
</feature>
<dbReference type="PANTHER" id="PTHR11042">
    <property type="entry name" value="EUKARYOTIC TRANSLATION INITIATION FACTOR 2-ALPHA KINASE EIF2-ALPHA KINASE -RELATED"/>
    <property type="match status" value="1"/>
</dbReference>
<feature type="binding site" evidence="7">
    <location>
        <position position="42"/>
    </location>
    <ligand>
        <name>ATP</name>
        <dbReference type="ChEBI" id="CHEBI:30616"/>
    </ligand>
</feature>
<dbReference type="GO" id="GO:0005737">
    <property type="term" value="C:cytoplasm"/>
    <property type="evidence" value="ECO:0007669"/>
    <property type="project" value="TreeGrafter"/>
</dbReference>
<keyword evidence="5 10" id="KW-0418">Kinase</keyword>
<dbReference type="GO" id="GO:0004674">
    <property type="term" value="F:protein serine/threonine kinase activity"/>
    <property type="evidence" value="ECO:0007669"/>
    <property type="project" value="UniProtKB-KW"/>
</dbReference>
<dbReference type="Gene3D" id="1.10.510.10">
    <property type="entry name" value="Transferase(Phosphotransferase) domain 1"/>
    <property type="match status" value="1"/>
</dbReference>
<dbReference type="PROSITE" id="PS00107">
    <property type="entry name" value="PROTEIN_KINASE_ATP"/>
    <property type="match status" value="1"/>
</dbReference>
<dbReference type="InterPro" id="IPR017441">
    <property type="entry name" value="Protein_kinase_ATP_BS"/>
</dbReference>
<evidence type="ECO:0000256" key="7">
    <source>
        <dbReference type="PROSITE-ProRule" id="PRU10141"/>
    </source>
</evidence>
<keyword evidence="2 10" id="KW-0723">Serine/threonine-protein kinase</keyword>
<name>D0LVS6_HALO1</name>
<dbReference type="STRING" id="502025.Hoch_1508"/>
<evidence type="ECO:0000313" key="10">
    <source>
        <dbReference type="EMBL" id="ACY14060.1"/>
    </source>
</evidence>
<dbReference type="GO" id="GO:0006417">
    <property type="term" value="P:regulation of translation"/>
    <property type="evidence" value="ECO:0007669"/>
    <property type="project" value="UniProtKB-ARBA"/>
</dbReference>
<dbReference type="AlphaFoldDB" id="D0LVS6"/>
<dbReference type="HOGENOM" id="CLU_870874_0_0_7"/>
<dbReference type="eggNOG" id="COG0515">
    <property type="taxonomic scope" value="Bacteria"/>
</dbReference>
<accession>D0LVS6</accession>
<feature type="transmembrane region" description="Helical" evidence="8">
    <location>
        <begin position="277"/>
        <end position="297"/>
    </location>
</feature>
<dbReference type="InterPro" id="IPR011009">
    <property type="entry name" value="Kinase-like_dom_sf"/>
</dbReference>
<evidence type="ECO:0000256" key="3">
    <source>
        <dbReference type="ARBA" id="ARBA00022679"/>
    </source>
</evidence>
<gene>
    <name evidence="10" type="ordered locus">Hoch_1508</name>
</gene>
<dbReference type="CDD" id="cd14014">
    <property type="entry name" value="STKc_PknB_like"/>
    <property type="match status" value="1"/>
</dbReference>
<keyword evidence="8" id="KW-1133">Transmembrane helix</keyword>
<protein>
    <recommendedName>
        <fullName evidence="1">non-specific serine/threonine protein kinase</fullName>
        <ecNumber evidence="1">2.7.11.1</ecNumber>
    </recommendedName>
</protein>
<organism evidence="10 11">
    <name type="scientific">Haliangium ochraceum (strain DSM 14365 / JCM 11303 / SMP-2)</name>
    <dbReference type="NCBI Taxonomy" id="502025"/>
    <lineage>
        <taxon>Bacteria</taxon>
        <taxon>Pseudomonadati</taxon>
        <taxon>Myxococcota</taxon>
        <taxon>Polyangia</taxon>
        <taxon>Haliangiales</taxon>
        <taxon>Kofleriaceae</taxon>
        <taxon>Haliangium</taxon>
    </lineage>
</organism>
<proteinExistence type="predicted"/>